<dbReference type="EMBL" id="JACCAC010000001">
    <property type="protein sequence ID" value="NYG54681.1"/>
    <property type="molecule type" value="Genomic_DNA"/>
</dbReference>
<keyword evidence="3" id="KW-1185">Reference proteome</keyword>
<comment type="caution">
    <text evidence="2">The sequence shown here is derived from an EMBL/GenBank/DDBJ whole genome shotgun (WGS) entry which is preliminary data.</text>
</comment>
<protein>
    <submittedName>
        <fullName evidence="2">Uncharacterized protein</fullName>
    </submittedName>
</protein>
<feature type="region of interest" description="Disordered" evidence="1">
    <location>
        <begin position="111"/>
        <end position="141"/>
    </location>
</feature>
<dbReference type="RefSeq" id="WP_179517253.1">
    <property type="nucleotide sequence ID" value="NZ_JACCAC010000001.1"/>
</dbReference>
<evidence type="ECO:0000313" key="2">
    <source>
        <dbReference type="EMBL" id="NYG54681.1"/>
    </source>
</evidence>
<reference evidence="2 3" key="1">
    <citation type="submission" date="2020-07" db="EMBL/GenBank/DDBJ databases">
        <title>Sequencing the genomes of 1000 actinobacteria strains.</title>
        <authorList>
            <person name="Klenk H.-P."/>
        </authorList>
    </citation>
    <scope>NUCLEOTIDE SEQUENCE [LARGE SCALE GENOMIC DNA]</scope>
    <source>
        <strain evidence="2 3">DSM 24552</strain>
    </source>
</reference>
<organism evidence="2 3">
    <name type="scientific">Nocardioides perillae</name>
    <dbReference type="NCBI Taxonomy" id="1119534"/>
    <lineage>
        <taxon>Bacteria</taxon>
        <taxon>Bacillati</taxon>
        <taxon>Actinomycetota</taxon>
        <taxon>Actinomycetes</taxon>
        <taxon>Propionibacteriales</taxon>
        <taxon>Nocardioidaceae</taxon>
        <taxon>Nocardioides</taxon>
    </lineage>
</organism>
<dbReference type="Proteomes" id="UP000544110">
    <property type="component" value="Unassembled WGS sequence"/>
</dbReference>
<proteinExistence type="predicted"/>
<evidence type="ECO:0000256" key="1">
    <source>
        <dbReference type="SAM" id="MobiDB-lite"/>
    </source>
</evidence>
<gene>
    <name evidence="2" type="ORF">BJ989_000985</name>
</gene>
<evidence type="ECO:0000313" key="3">
    <source>
        <dbReference type="Proteomes" id="UP000544110"/>
    </source>
</evidence>
<sequence>MSGTRHTLRELADHHATLPRWLGPDEHVRRVLPCSSTVSSLVLLTDVAALVLAAAYEVPPTRLWLPIEVEVGRRGLLGRRVRVRDAYGTTCDFSVAQDDLDVLQSWRPRATDLHADRRDDEGEVGHRGESEDPDGDDRSVG</sequence>
<name>A0A7Y9RQI1_9ACTN</name>
<accession>A0A7Y9RQI1</accession>
<dbReference type="AlphaFoldDB" id="A0A7Y9RQI1"/>